<protein>
    <submittedName>
        <fullName evidence="2">Uncharacterized protein</fullName>
    </submittedName>
</protein>
<dbReference type="AlphaFoldDB" id="A0AA38FMJ5"/>
<comment type="caution">
    <text evidence="2">The sequence shown here is derived from an EMBL/GenBank/DDBJ whole genome shotgun (WGS) entry which is preliminary data.</text>
</comment>
<feature type="region of interest" description="Disordered" evidence="1">
    <location>
        <begin position="1"/>
        <end position="60"/>
    </location>
</feature>
<evidence type="ECO:0000313" key="3">
    <source>
        <dbReference type="Proteomes" id="UP000824469"/>
    </source>
</evidence>
<feature type="non-terminal residue" evidence="2">
    <location>
        <position position="201"/>
    </location>
</feature>
<evidence type="ECO:0000256" key="1">
    <source>
        <dbReference type="SAM" id="MobiDB-lite"/>
    </source>
</evidence>
<gene>
    <name evidence="2" type="ORF">KI387_011343</name>
</gene>
<feature type="region of interest" description="Disordered" evidence="1">
    <location>
        <begin position="76"/>
        <end position="201"/>
    </location>
</feature>
<feature type="non-terminal residue" evidence="2">
    <location>
        <position position="1"/>
    </location>
</feature>
<reference evidence="2 3" key="1">
    <citation type="journal article" date="2021" name="Nat. Plants">
        <title>The Taxus genome provides insights into paclitaxel biosynthesis.</title>
        <authorList>
            <person name="Xiong X."/>
            <person name="Gou J."/>
            <person name="Liao Q."/>
            <person name="Li Y."/>
            <person name="Zhou Q."/>
            <person name="Bi G."/>
            <person name="Li C."/>
            <person name="Du R."/>
            <person name="Wang X."/>
            <person name="Sun T."/>
            <person name="Guo L."/>
            <person name="Liang H."/>
            <person name="Lu P."/>
            <person name="Wu Y."/>
            <person name="Zhang Z."/>
            <person name="Ro D.K."/>
            <person name="Shang Y."/>
            <person name="Huang S."/>
            <person name="Yan J."/>
        </authorList>
    </citation>
    <scope>NUCLEOTIDE SEQUENCE [LARGE SCALE GENOMIC DNA]</scope>
    <source>
        <strain evidence="2">Ta-2019</strain>
    </source>
</reference>
<proteinExistence type="predicted"/>
<feature type="compositionally biased region" description="Basic and acidic residues" evidence="1">
    <location>
        <begin position="137"/>
        <end position="161"/>
    </location>
</feature>
<accession>A0AA38FMJ5</accession>
<keyword evidence="3" id="KW-1185">Reference proteome</keyword>
<sequence>GELTLDNPNAPANQNLHIFKKPFPNYAPSSDQTRETSTHDSHTREVHDIFSDTPNVGQLPHIPSIDEIIARSTPYELEPTSPIPPSIKEHISPPLSPVKEPSINIENISPLASPPREMSPTVLLQSMEDACLSPPYTEEHSSSPPPTEEHPSSPPPTEEHPSAPPPIQEPVEVPLLLGDHSPSATQDPIDLLSDLLPTEAE</sequence>
<dbReference type="Proteomes" id="UP000824469">
    <property type="component" value="Unassembled WGS sequence"/>
</dbReference>
<feature type="compositionally biased region" description="Polar residues" evidence="1">
    <location>
        <begin position="1"/>
        <end position="16"/>
    </location>
</feature>
<evidence type="ECO:0000313" key="2">
    <source>
        <dbReference type="EMBL" id="KAH9306939.1"/>
    </source>
</evidence>
<feature type="compositionally biased region" description="Basic and acidic residues" evidence="1">
    <location>
        <begin position="32"/>
        <end position="50"/>
    </location>
</feature>
<dbReference type="EMBL" id="JAHRHJ020000008">
    <property type="protein sequence ID" value="KAH9306939.1"/>
    <property type="molecule type" value="Genomic_DNA"/>
</dbReference>
<organism evidence="2 3">
    <name type="scientific">Taxus chinensis</name>
    <name type="common">Chinese yew</name>
    <name type="synonym">Taxus wallichiana var. chinensis</name>
    <dbReference type="NCBI Taxonomy" id="29808"/>
    <lineage>
        <taxon>Eukaryota</taxon>
        <taxon>Viridiplantae</taxon>
        <taxon>Streptophyta</taxon>
        <taxon>Embryophyta</taxon>
        <taxon>Tracheophyta</taxon>
        <taxon>Spermatophyta</taxon>
        <taxon>Pinopsida</taxon>
        <taxon>Pinidae</taxon>
        <taxon>Conifers II</taxon>
        <taxon>Cupressales</taxon>
        <taxon>Taxaceae</taxon>
        <taxon>Taxus</taxon>
    </lineage>
</organism>
<name>A0AA38FMJ5_TAXCH</name>